<gene>
    <name evidence="2" type="ORF">B0T23DRAFT_395217</name>
</gene>
<feature type="compositionally biased region" description="Basic and acidic residues" evidence="1">
    <location>
        <begin position="329"/>
        <end position="355"/>
    </location>
</feature>
<sequence>MNSIFGPAKSWFTSLPTSTQALDPEPAASSSNSSTPGHSHAIDTSSSSPKRTEPDDESSSDNNCFNTAIQDHLRQKPVQETPKEGKVDDKEPFGGRFEHVRAAHAKESKGTEDSDDATKSLQANFAIPLTKHDAEVGSSKRPLVVEDLEALGRSGSVDSAKRRRLSIGQHRSGYYEQLFSKDQRQRFKREPGSSHSRIRAPLRPLSKNGLSRMSPCTSLDQAKSKEIAKSIRNTPTTAGVKATEKVHQIKERAKEIQAPKRTEEQVVREFTKAPIDSIFGDKTASNPTNTISSSRGQPTKDARRTQGDKNPASSQPATHQTAQATQPSRSKEKPSVPRLTKADVDQFNIFKDKGPQTKHARIVNHLPSSFNEERTGYKFTAQRATHDFQQSAKEYEGPARPSPASRRKKSAIPSSSKNPPAPTTSIHALPPTLTPTLPPPHHFPAALPPVPEPAPDAAIPPPPPPKKAVPAQSLLSPTDVILQYVIKQTKKHPISESDSVRHYRSKVVYTSKKEANETCRRRVLNLLKEDIPFQTVEQGYVGDHLFKGTIFYEDGDVQFYYVHEEAAMLGDVLEKRELWVDEEGMGIYAKRMWAVWAVRYYPSEEEETKSPGVGVGSGKGRVEVVDEGDEGDDEDDDEEEEDLFGCKDVDGQLNEGDVDAEAGETQKISEDQDTSGVQMNMDSQTEGHQTQTEPEIHTQQEITSKTQSETQTQPEKQTHASPSTQLEGHPTTNVQGHLDPHKMDVEGHSRPWSGLNLSTNPPTPAQTEQNNSNSTQPQNQPTNPPRPPTPPLPCTLYSPPPPSTIYSSSSESDSEDISHIRRRSLPNNIPPPPPPLPSSTLLTPATTLHGTFTTLRLANLEALEIFKALTKPEPPARMNDVSHWRDEVVPEAEARFKEWTNTNGQNNDDDVEIGKDTNEQGNENDGDDYYGNVIEKRPFNIEWEPDAHLFKWRFRKVQVWVQELELKGPKNLGGNGNAGDGPASISGAARPKARGAGTVKVKASTAATAATTTPNTTAPRTDDDELANQHTYYRNAREELAAAKAKAKGKKRRRPTKEEKGKGKAIDVDPVVPREGNGKPAVKEGEDEWGGIEEGEVFGSKLTYRCLEVGKGFQRSVNASSCTLYPWQDNNGESQRLWQ</sequence>
<feature type="region of interest" description="Disordered" evidence="1">
    <location>
        <begin position="968"/>
        <end position="1026"/>
    </location>
</feature>
<dbReference type="RefSeq" id="XP_062694611.1">
    <property type="nucleotide sequence ID" value="XM_062838176.1"/>
</dbReference>
<feature type="compositionally biased region" description="Low complexity" evidence="1">
    <location>
        <begin position="996"/>
        <end position="1019"/>
    </location>
</feature>
<feature type="compositionally biased region" description="Polar residues" evidence="1">
    <location>
        <begin position="60"/>
        <end position="69"/>
    </location>
</feature>
<feature type="region of interest" description="Disordered" evidence="1">
    <location>
        <begin position="278"/>
        <end position="367"/>
    </location>
</feature>
<evidence type="ECO:0000313" key="3">
    <source>
        <dbReference type="Proteomes" id="UP001285908"/>
    </source>
</evidence>
<feature type="compositionally biased region" description="Pro residues" evidence="1">
    <location>
        <begin position="782"/>
        <end position="803"/>
    </location>
</feature>
<dbReference type="Proteomes" id="UP001285908">
    <property type="component" value="Unassembled WGS sequence"/>
</dbReference>
<feature type="compositionally biased region" description="Polar residues" evidence="1">
    <location>
        <begin position="412"/>
        <end position="426"/>
    </location>
</feature>
<feature type="region of interest" description="Disordered" evidence="1">
    <location>
        <begin position="900"/>
        <end position="930"/>
    </location>
</feature>
<comment type="caution">
    <text evidence="2">The sequence shown here is derived from an EMBL/GenBank/DDBJ whole genome shotgun (WGS) entry which is preliminary data.</text>
</comment>
<feature type="compositionally biased region" description="Basic residues" evidence="1">
    <location>
        <begin position="1045"/>
        <end position="1055"/>
    </location>
</feature>
<feature type="compositionally biased region" description="Low complexity" evidence="1">
    <location>
        <begin position="769"/>
        <end position="781"/>
    </location>
</feature>
<feature type="region of interest" description="Disordered" evidence="1">
    <location>
        <begin position="1041"/>
        <end position="1086"/>
    </location>
</feature>
<dbReference type="AlphaFoldDB" id="A0AAJ0IAX6"/>
<feature type="compositionally biased region" description="Basic and acidic residues" evidence="1">
    <location>
        <begin position="738"/>
        <end position="749"/>
    </location>
</feature>
<protein>
    <submittedName>
        <fullName evidence="2">Uncharacterized protein</fullName>
    </submittedName>
</protein>
<feature type="compositionally biased region" description="Polar residues" evidence="1">
    <location>
        <begin position="11"/>
        <end position="21"/>
    </location>
</feature>
<feature type="compositionally biased region" description="Pro residues" evidence="1">
    <location>
        <begin position="432"/>
        <end position="467"/>
    </location>
</feature>
<accession>A0AAJ0IAX6</accession>
<name>A0AAJ0IAX6_9PEZI</name>
<dbReference type="EMBL" id="JAULSX010000003">
    <property type="protein sequence ID" value="KAK3495182.1"/>
    <property type="molecule type" value="Genomic_DNA"/>
</dbReference>
<feature type="region of interest" description="Disordered" evidence="1">
    <location>
        <begin position="1"/>
        <end position="119"/>
    </location>
</feature>
<feature type="region of interest" description="Disordered" evidence="1">
    <location>
        <begin position="605"/>
        <end position="838"/>
    </location>
</feature>
<feature type="compositionally biased region" description="Polar residues" evidence="1">
    <location>
        <begin position="674"/>
        <end position="735"/>
    </location>
</feature>
<dbReference type="GeneID" id="87875798"/>
<feature type="compositionally biased region" description="Pro residues" evidence="1">
    <location>
        <begin position="828"/>
        <end position="837"/>
    </location>
</feature>
<feature type="compositionally biased region" description="Polar residues" evidence="1">
    <location>
        <begin position="283"/>
        <end position="297"/>
    </location>
</feature>
<feature type="compositionally biased region" description="Basic and acidic residues" evidence="1">
    <location>
        <begin position="1056"/>
        <end position="1067"/>
    </location>
</feature>
<evidence type="ECO:0000256" key="1">
    <source>
        <dbReference type="SAM" id="MobiDB-lite"/>
    </source>
</evidence>
<feature type="compositionally biased region" description="Basic and acidic residues" evidence="1">
    <location>
        <begin position="81"/>
        <end position="118"/>
    </location>
</feature>
<organism evidence="2 3">
    <name type="scientific">Neurospora hispaniola</name>
    <dbReference type="NCBI Taxonomy" id="588809"/>
    <lineage>
        <taxon>Eukaryota</taxon>
        <taxon>Fungi</taxon>
        <taxon>Dikarya</taxon>
        <taxon>Ascomycota</taxon>
        <taxon>Pezizomycotina</taxon>
        <taxon>Sordariomycetes</taxon>
        <taxon>Sordariomycetidae</taxon>
        <taxon>Sordariales</taxon>
        <taxon>Sordariaceae</taxon>
        <taxon>Neurospora</taxon>
    </lineage>
</organism>
<reference evidence="2 3" key="1">
    <citation type="journal article" date="2023" name="Mol. Phylogenet. Evol.">
        <title>Genome-scale phylogeny and comparative genomics of the fungal order Sordariales.</title>
        <authorList>
            <person name="Hensen N."/>
            <person name="Bonometti L."/>
            <person name="Westerberg I."/>
            <person name="Brannstrom I.O."/>
            <person name="Guillou S."/>
            <person name="Cros-Aarteil S."/>
            <person name="Calhoun S."/>
            <person name="Haridas S."/>
            <person name="Kuo A."/>
            <person name="Mondo S."/>
            <person name="Pangilinan J."/>
            <person name="Riley R."/>
            <person name="LaButti K."/>
            <person name="Andreopoulos B."/>
            <person name="Lipzen A."/>
            <person name="Chen C."/>
            <person name="Yan M."/>
            <person name="Daum C."/>
            <person name="Ng V."/>
            <person name="Clum A."/>
            <person name="Steindorff A."/>
            <person name="Ohm R.A."/>
            <person name="Martin F."/>
            <person name="Silar P."/>
            <person name="Natvig D.O."/>
            <person name="Lalanne C."/>
            <person name="Gautier V."/>
            <person name="Ament-Velasquez S.L."/>
            <person name="Kruys A."/>
            <person name="Hutchinson M.I."/>
            <person name="Powell A.J."/>
            <person name="Barry K."/>
            <person name="Miller A.N."/>
            <person name="Grigoriev I.V."/>
            <person name="Debuchy R."/>
            <person name="Gladieux P."/>
            <person name="Hiltunen Thoren M."/>
            <person name="Johannesson H."/>
        </authorList>
    </citation>
    <scope>NUCLEOTIDE SEQUENCE [LARGE SCALE GENOMIC DNA]</scope>
    <source>
        <strain evidence="2 3">FGSC 10403</strain>
    </source>
</reference>
<feature type="compositionally biased region" description="Polar residues" evidence="1">
    <location>
        <begin position="755"/>
        <end position="768"/>
    </location>
</feature>
<feature type="compositionally biased region" description="Acidic residues" evidence="1">
    <location>
        <begin position="625"/>
        <end position="643"/>
    </location>
</feature>
<keyword evidence="3" id="KW-1185">Reference proteome</keyword>
<feature type="region of interest" description="Disordered" evidence="1">
    <location>
        <begin position="390"/>
        <end position="472"/>
    </location>
</feature>
<evidence type="ECO:0000313" key="2">
    <source>
        <dbReference type="EMBL" id="KAK3495182.1"/>
    </source>
</evidence>
<feature type="compositionally biased region" description="Low complexity" evidence="1">
    <location>
        <begin position="312"/>
        <end position="328"/>
    </location>
</feature>
<feature type="compositionally biased region" description="Basic and acidic residues" evidence="1">
    <location>
        <begin position="298"/>
        <end position="307"/>
    </location>
</feature>
<proteinExistence type="predicted"/>